<evidence type="ECO:0000256" key="1">
    <source>
        <dbReference type="ARBA" id="ARBA00004123"/>
    </source>
</evidence>
<dbReference type="AlphaFoldDB" id="A0A9Q0CJH6"/>
<dbReference type="Pfam" id="PF04939">
    <property type="entry name" value="RRS1"/>
    <property type="match status" value="1"/>
</dbReference>
<dbReference type="EMBL" id="JAMQYH010000003">
    <property type="protein sequence ID" value="KAJ1695050.1"/>
    <property type="molecule type" value="Genomic_DNA"/>
</dbReference>
<feature type="compositionally biased region" description="Basic residues" evidence="6">
    <location>
        <begin position="304"/>
        <end position="322"/>
    </location>
</feature>
<feature type="compositionally biased region" description="Basic and acidic residues" evidence="6">
    <location>
        <begin position="286"/>
        <end position="299"/>
    </location>
</feature>
<dbReference type="GO" id="GO:0030687">
    <property type="term" value="C:preribosome, large subunit precursor"/>
    <property type="evidence" value="ECO:0007669"/>
    <property type="project" value="TreeGrafter"/>
</dbReference>
<feature type="compositionally biased region" description="Basic and acidic residues" evidence="6">
    <location>
        <begin position="119"/>
        <end position="139"/>
    </location>
</feature>
<evidence type="ECO:0000256" key="6">
    <source>
        <dbReference type="SAM" id="MobiDB-lite"/>
    </source>
</evidence>
<evidence type="ECO:0000256" key="3">
    <source>
        <dbReference type="ARBA" id="ARBA00022517"/>
    </source>
</evidence>
<dbReference type="GO" id="GO:0005730">
    <property type="term" value="C:nucleolus"/>
    <property type="evidence" value="ECO:0007669"/>
    <property type="project" value="TreeGrafter"/>
</dbReference>
<name>A0A9Q0CJH6_9POAL</name>
<keyword evidence="3 5" id="KW-0690">Ribosome biogenesis</keyword>
<feature type="region of interest" description="Disordered" evidence="6">
    <location>
        <begin position="212"/>
        <end position="257"/>
    </location>
</feature>
<keyword evidence="4 5" id="KW-0539">Nucleus</keyword>
<dbReference type="PANTHER" id="PTHR17602">
    <property type="entry name" value="RIBOSOME BIOGENESIS REGULATORY PROTEIN"/>
    <property type="match status" value="1"/>
</dbReference>
<dbReference type="PANTHER" id="PTHR17602:SF4">
    <property type="entry name" value="RIBOSOME BIOGENESIS REGULATORY PROTEIN HOMOLOG"/>
    <property type="match status" value="1"/>
</dbReference>
<evidence type="ECO:0000256" key="5">
    <source>
        <dbReference type="RuleBase" id="RU364132"/>
    </source>
</evidence>
<dbReference type="GO" id="GO:0000447">
    <property type="term" value="P:endonucleolytic cleavage in ITS1 to separate SSU-rRNA from 5.8S rRNA and LSU-rRNA from tricistronic rRNA transcript (SSU-rRNA, 5.8S rRNA, LSU-rRNA)"/>
    <property type="evidence" value="ECO:0007669"/>
    <property type="project" value="TreeGrafter"/>
</dbReference>
<organism evidence="7 8">
    <name type="scientific">Rhynchospora breviuscula</name>
    <dbReference type="NCBI Taxonomy" id="2022672"/>
    <lineage>
        <taxon>Eukaryota</taxon>
        <taxon>Viridiplantae</taxon>
        <taxon>Streptophyta</taxon>
        <taxon>Embryophyta</taxon>
        <taxon>Tracheophyta</taxon>
        <taxon>Spermatophyta</taxon>
        <taxon>Magnoliopsida</taxon>
        <taxon>Liliopsida</taxon>
        <taxon>Poales</taxon>
        <taxon>Cyperaceae</taxon>
        <taxon>Cyperoideae</taxon>
        <taxon>Rhynchosporeae</taxon>
        <taxon>Rhynchospora</taxon>
    </lineage>
</organism>
<evidence type="ECO:0000256" key="2">
    <source>
        <dbReference type="ARBA" id="ARBA00010077"/>
    </source>
</evidence>
<dbReference type="Proteomes" id="UP001151287">
    <property type="component" value="Unassembled WGS sequence"/>
</dbReference>
<comment type="function">
    <text evidence="5">Involved in ribosomal large subunit assembly.</text>
</comment>
<proteinExistence type="inferred from homology"/>
<comment type="subcellular location">
    <subcellularLocation>
        <location evidence="1 5">Nucleus</location>
    </subcellularLocation>
</comment>
<feature type="region of interest" description="Disordered" evidence="6">
    <location>
        <begin position="282"/>
        <end position="322"/>
    </location>
</feature>
<comment type="similarity">
    <text evidence="2 5">Belongs to the RRS1 family.</text>
</comment>
<protein>
    <recommendedName>
        <fullName evidence="5">Ribosome biogenesis regulatory protein</fullName>
    </recommendedName>
</protein>
<evidence type="ECO:0000313" key="8">
    <source>
        <dbReference type="Proteomes" id="UP001151287"/>
    </source>
</evidence>
<sequence length="322" mass="35946">MEGTSYQIDLGNLMAYDPNHHFKSIPSSRVELVSHCLEKGTEMVQAIANSLFSLPSTESRDGPVVKLPPPTTKLPREKHLPKPKPPTKWEEFAKMKGIKKRKKNKRVWDEQTSSWKRTHGYDRANDDRDIPILDAKSTDEVGVDPFAKRSAEKKDRVKKQEKNRLENLKKAAKAGALPSHIQLAATALPITGTKKDVPKKASKNELESVAGMVATSTASGGKFDKKLPGEKPPKHSGKHRKFLPVVEGKGIGSKEKQQTEKILNQLLSKSSHEILDVNKAVTMFNVKKEKQRKKDRDANPGKSGKLKPNKKSFKKTSTKKKP</sequence>
<feature type="compositionally biased region" description="Basic and acidic residues" evidence="6">
    <location>
        <begin position="146"/>
        <end position="164"/>
    </location>
</feature>
<reference evidence="7" key="1">
    <citation type="journal article" date="2022" name="Cell">
        <title>Repeat-based holocentromeres influence genome architecture and karyotype evolution.</title>
        <authorList>
            <person name="Hofstatter P.G."/>
            <person name="Thangavel G."/>
            <person name="Lux T."/>
            <person name="Neumann P."/>
            <person name="Vondrak T."/>
            <person name="Novak P."/>
            <person name="Zhang M."/>
            <person name="Costa L."/>
            <person name="Castellani M."/>
            <person name="Scott A."/>
            <person name="Toegelov H."/>
            <person name="Fuchs J."/>
            <person name="Mata-Sucre Y."/>
            <person name="Dias Y."/>
            <person name="Vanzela A.L.L."/>
            <person name="Huettel B."/>
            <person name="Almeida C.C.S."/>
            <person name="Simkova H."/>
            <person name="Souza G."/>
            <person name="Pedrosa-Harand A."/>
            <person name="Macas J."/>
            <person name="Mayer K.F.X."/>
            <person name="Houben A."/>
            <person name="Marques A."/>
        </authorList>
    </citation>
    <scope>NUCLEOTIDE SEQUENCE</scope>
    <source>
        <strain evidence="7">RhyBre1mFocal</strain>
    </source>
</reference>
<dbReference type="GO" id="GO:0042273">
    <property type="term" value="P:ribosomal large subunit biogenesis"/>
    <property type="evidence" value="ECO:0007669"/>
    <property type="project" value="TreeGrafter"/>
</dbReference>
<keyword evidence="8" id="KW-1185">Reference proteome</keyword>
<evidence type="ECO:0000313" key="7">
    <source>
        <dbReference type="EMBL" id="KAJ1695050.1"/>
    </source>
</evidence>
<feature type="compositionally biased region" description="Basic and acidic residues" evidence="6">
    <location>
        <begin position="222"/>
        <end position="233"/>
    </location>
</feature>
<comment type="caution">
    <text evidence="7">The sequence shown here is derived from an EMBL/GenBank/DDBJ whole genome shotgun (WGS) entry which is preliminary data.</text>
</comment>
<accession>A0A9Q0CJH6</accession>
<gene>
    <name evidence="7" type="ORF">LUZ63_011748</name>
</gene>
<feature type="compositionally biased region" description="Basic residues" evidence="6">
    <location>
        <begin position="96"/>
        <end position="105"/>
    </location>
</feature>
<dbReference type="InterPro" id="IPR007023">
    <property type="entry name" value="Ribosom_reg"/>
</dbReference>
<evidence type="ECO:0000256" key="4">
    <source>
        <dbReference type="ARBA" id="ARBA00023242"/>
    </source>
</evidence>
<dbReference type="OrthoDB" id="28455at2759"/>
<feature type="region of interest" description="Disordered" evidence="6">
    <location>
        <begin position="57"/>
        <end position="164"/>
    </location>
</feature>